<evidence type="ECO:0000256" key="2">
    <source>
        <dbReference type="SAM" id="Phobius"/>
    </source>
</evidence>
<organism evidence="5 6">
    <name type="scientific">Legionella rubrilucens</name>
    <dbReference type="NCBI Taxonomy" id="458"/>
    <lineage>
        <taxon>Bacteria</taxon>
        <taxon>Pseudomonadati</taxon>
        <taxon>Pseudomonadota</taxon>
        <taxon>Gammaproteobacteria</taxon>
        <taxon>Legionellales</taxon>
        <taxon>Legionellaceae</taxon>
        <taxon>Legionella</taxon>
    </lineage>
</organism>
<dbReference type="STRING" id="458.Lrub_1537"/>
<keyword evidence="2" id="KW-1133">Transmembrane helix</keyword>
<dbReference type="SUPFAM" id="SSF81324">
    <property type="entry name" value="Voltage-gated potassium channels"/>
    <property type="match status" value="1"/>
</dbReference>
<comment type="caution">
    <text evidence="5">The sequence shown here is derived from an EMBL/GenBank/DDBJ whole genome shotgun (WGS) entry which is preliminary data.</text>
</comment>
<dbReference type="Proteomes" id="UP000054608">
    <property type="component" value="Unassembled WGS sequence"/>
</dbReference>
<dbReference type="RefSeq" id="WP_202813750.1">
    <property type="nucleotide sequence ID" value="NZ_CAAAIN010000005.1"/>
</dbReference>
<evidence type="ECO:0000259" key="4">
    <source>
        <dbReference type="PROSITE" id="PS51202"/>
    </source>
</evidence>
<dbReference type="AlphaFoldDB" id="A0A0W0XPL9"/>
<evidence type="ECO:0000259" key="3">
    <source>
        <dbReference type="PROSITE" id="PS51201"/>
    </source>
</evidence>
<evidence type="ECO:0000256" key="1">
    <source>
        <dbReference type="ARBA" id="ARBA00004651"/>
    </source>
</evidence>
<dbReference type="Pfam" id="PF02080">
    <property type="entry name" value="TrkA_C"/>
    <property type="match status" value="1"/>
</dbReference>
<dbReference type="InterPro" id="IPR013099">
    <property type="entry name" value="K_chnl_dom"/>
</dbReference>
<dbReference type="InterPro" id="IPR050721">
    <property type="entry name" value="Trk_Ktr_HKT_K-transport"/>
</dbReference>
<dbReference type="Gene3D" id="1.10.287.70">
    <property type="match status" value="1"/>
</dbReference>
<proteinExistence type="predicted"/>
<dbReference type="GO" id="GO:0006813">
    <property type="term" value="P:potassium ion transport"/>
    <property type="evidence" value="ECO:0007669"/>
    <property type="project" value="InterPro"/>
</dbReference>
<dbReference type="GO" id="GO:0005886">
    <property type="term" value="C:plasma membrane"/>
    <property type="evidence" value="ECO:0007669"/>
    <property type="project" value="UniProtKB-SubCell"/>
</dbReference>
<dbReference type="PROSITE" id="PS51201">
    <property type="entry name" value="RCK_N"/>
    <property type="match status" value="1"/>
</dbReference>
<feature type="transmembrane region" description="Helical" evidence="2">
    <location>
        <begin position="75"/>
        <end position="99"/>
    </location>
</feature>
<dbReference type="SUPFAM" id="SSF51735">
    <property type="entry name" value="NAD(P)-binding Rossmann-fold domains"/>
    <property type="match status" value="1"/>
</dbReference>
<dbReference type="InterPro" id="IPR003148">
    <property type="entry name" value="RCK_N"/>
</dbReference>
<protein>
    <submittedName>
        <fullName evidence="5">Voltage-gated potassium channel Kch</fullName>
    </submittedName>
</protein>
<keyword evidence="5" id="KW-0406">Ion transport</keyword>
<keyword evidence="5" id="KW-0407">Ion channel</keyword>
<dbReference type="PROSITE" id="PS51202">
    <property type="entry name" value="RCK_C"/>
    <property type="match status" value="1"/>
</dbReference>
<name>A0A0W0XPL9_9GAMM</name>
<accession>A0A0W0XPL9</accession>
<dbReference type="Pfam" id="PF02254">
    <property type="entry name" value="TrkA_N"/>
    <property type="match status" value="1"/>
</dbReference>
<keyword evidence="5" id="KW-0813">Transport</keyword>
<keyword evidence="2" id="KW-0812">Transmembrane</keyword>
<dbReference type="InterPro" id="IPR006037">
    <property type="entry name" value="RCK_C"/>
</dbReference>
<comment type="subcellular location">
    <subcellularLocation>
        <location evidence="1">Cell membrane</location>
        <topology evidence="1">Multi-pass membrane protein</topology>
    </subcellularLocation>
</comment>
<gene>
    <name evidence="5" type="primary">kch</name>
    <name evidence="5" type="ORF">Lrub_1537</name>
</gene>
<dbReference type="Gene3D" id="3.40.50.720">
    <property type="entry name" value="NAD(P)-binding Rossmann-like Domain"/>
    <property type="match status" value="1"/>
</dbReference>
<dbReference type="PATRIC" id="fig|458.5.peg.1602"/>
<sequence length="348" mass="38631">MMAIKINIYSKKVKKFVFAGIALATVLVIGTVGYWFIGHGNYSVVDCFYMTFITIATIGYGEVIDLDNNAVGRLFTVFVALSGIGVATYIITNLTAFMVDVEISEVLMRKKMNKQIKKLKNHYIVCGVEGVGFHIIKELAETKRTSVIIDVNRAHIDKLVDVFHDQLFMVGDASDSDVLMACGINEALGLFAITGDDNENLVISLTAKQLNPHLRVVANCHDLKNAEKMKMAGADAVVSPSYIGGMRMASEMIRSTAVSFLDTMLRDREKNLRVEEFTVPEAWFGHAIERLNFKQYPSLLLLAVKTEGTWIYNPSPAYVLNAGDTLIFMITPEERGELEAVLKTDSNH</sequence>
<feature type="transmembrane region" description="Helical" evidence="2">
    <location>
        <begin position="16"/>
        <end position="37"/>
    </location>
</feature>
<keyword evidence="6" id="KW-1185">Reference proteome</keyword>
<feature type="domain" description="RCK C-terminal" evidence="4">
    <location>
        <begin position="262"/>
        <end position="344"/>
    </location>
</feature>
<feature type="transmembrane region" description="Helical" evidence="2">
    <location>
        <begin position="43"/>
        <end position="63"/>
    </location>
</feature>
<dbReference type="EMBL" id="LNYT01000020">
    <property type="protein sequence ID" value="KTD46615.1"/>
    <property type="molecule type" value="Genomic_DNA"/>
</dbReference>
<dbReference type="InterPro" id="IPR036721">
    <property type="entry name" value="RCK_C_sf"/>
</dbReference>
<reference evidence="5 6" key="1">
    <citation type="submission" date="2015-11" db="EMBL/GenBank/DDBJ databases">
        <title>Genomic analysis of 38 Legionella species identifies large and diverse effector repertoires.</title>
        <authorList>
            <person name="Burstein D."/>
            <person name="Amaro F."/>
            <person name="Zusman T."/>
            <person name="Lifshitz Z."/>
            <person name="Cohen O."/>
            <person name="Gilbert J.A."/>
            <person name="Pupko T."/>
            <person name="Shuman H.A."/>
            <person name="Segal G."/>
        </authorList>
    </citation>
    <scope>NUCLEOTIDE SEQUENCE [LARGE SCALE GENOMIC DNA]</scope>
    <source>
        <strain evidence="5 6">WA-270A-C2</strain>
    </source>
</reference>
<dbReference type="PANTHER" id="PTHR43833:SF9">
    <property type="entry name" value="POTASSIUM CHANNEL PROTEIN YUGO-RELATED"/>
    <property type="match status" value="1"/>
</dbReference>
<dbReference type="Gene3D" id="3.30.70.1450">
    <property type="entry name" value="Regulator of K+ conductance, C-terminal domain"/>
    <property type="match status" value="1"/>
</dbReference>
<keyword evidence="2" id="KW-0472">Membrane</keyword>
<dbReference type="InterPro" id="IPR036291">
    <property type="entry name" value="NAD(P)-bd_dom_sf"/>
</dbReference>
<dbReference type="PANTHER" id="PTHR43833">
    <property type="entry name" value="POTASSIUM CHANNEL PROTEIN 2-RELATED-RELATED"/>
    <property type="match status" value="1"/>
</dbReference>
<feature type="domain" description="RCK N-terminal" evidence="3">
    <location>
        <begin position="120"/>
        <end position="238"/>
    </location>
</feature>
<dbReference type="SUPFAM" id="SSF116726">
    <property type="entry name" value="TrkA C-terminal domain-like"/>
    <property type="match status" value="1"/>
</dbReference>
<evidence type="ECO:0000313" key="6">
    <source>
        <dbReference type="Proteomes" id="UP000054608"/>
    </source>
</evidence>
<dbReference type="Pfam" id="PF07885">
    <property type="entry name" value="Ion_trans_2"/>
    <property type="match status" value="1"/>
</dbReference>
<dbReference type="GO" id="GO:0008324">
    <property type="term" value="F:monoatomic cation transmembrane transporter activity"/>
    <property type="evidence" value="ECO:0007669"/>
    <property type="project" value="InterPro"/>
</dbReference>
<evidence type="ECO:0000313" key="5">
    <source>
        <dbReference type="EMBL" id="KTD46615.1"/>
    </source>
</evidence>